<protein>
    <submittedName>
        <fullName evidence="1">Uncharacterized protein</fullName>
    </submittedName>
</protein>
<gene>
    <name evidence="1" type="ORF">EV199_5840</name>
</gene>
<sequence>MRIHFVKNIQFTKLLKAEGRLREFNFRKLGGQQEGIFTVDVVDDRGNRILFKMQKEDSAWKIMEQPLPRWIWDNEKRLHDLIEDELQNPTASQFS</sequence>
<comment type="caution">
    <text evidence="1">The sequence shown here is derived from an EMBL/GenBank/DDBJ whole genome shotgun (WGS) entry which is preliminary data.</text>
</comment>
<proteinExistence type="predicted"/>
<evidence type="ECO:0000313" key="2">
    <source>
        <dbReference type="Proteomes" id="UP000293874"/>
    </source>
</evidence>
<evidence type="ECO:0000313" key="1">
    <source>
        <dbReference type="EMBL" id="RZS65085.1"/>
    </source>
</evidence>
<organism evidence="1 2">
    <name type="scientific">Pseudobacter ginsenosidimutans</name>
    <dbReference type="NCBI Taxonomy" id="661488"/>
    <lineage>
        <taxon>Bacteria</taxon>
        <taxon>Pseudomonadati</taxon>
        <taxon>Bacteroidota</taxon>
        <taxon>Chitinophagia</taxon>
        <taxon>Chitinophagales</taxon>
        <taxon>Chitinophagaceae</taxon>
        <taxon>Pseudobacter</taxon>
    </lineage>
</organism>
<accession>A0A4Q7MA76</accession>
<dbReference type="RefSeq" id="WP_130544324.1">
    <property type="nucleotide sequence ID" value="NZ_CP042431.1"/>
</dbReference>
<name>A0A4Q7MA76_9BACT</name>
<keyword evidence="2" id="KW-1185">Reference proteome</keyword>
<dbReference type="OrthoDB" id="673593at2"/>
<reference evidence="1 2" key="1">
    <citation type="submission" date="2019-02" db="EMBL/GenBank/DDBJ databases">
        <title>Genomic Encyclopedia of Type Strains, Phase IV (KMG-IV): sequencing the most valuable type-strain genomes for metagenomic binning, comparative biology and taxonomic classification.</title>
        <authorList>
            <person name="Goeker M."/>
        </authorList>
    </citation>
    <scope>NUCLEOTIDE SEQUENCE [LARGE SCALE GENOMIC DNA]</scope>
    <source>
        <strain evidence="1 2">DSM 18116</strain>
    </source>
</reference>
<dbReference type="EMBL" id="SGXA01000006">
    <property type="protein sequence ID" value="RZS65085.1"/>
    <property type="molecule type" value="Genomic_DNA"/>
</dbReference>
<dbReference type="Proteomes" id="UP000293874">
    <property type="component" value="Unassembled WGS sequence"/>
</dbReference>
<dbReference type="AlphaFoldDB" id="A0A4Q7MA76"/>